<evidence type="ECO:0000256" key="2">
    <source>
        <dbReference type="ARBA" id="ARBA00022448"/>
    </source>
</evidence>
<feature type="transmembrane region" description="Helical" evidence="7">
    <location>
        <begin position="115"/>
        <end position="135"/>
    </location>
</feature>
<evidence type="ECO:0000256" key="5">
    <source>
        <dbReference type="ARBA" id="ARBA00022989"/>
    </source>
</evidence>
<evidence type="ECO:0000313" key="10">
    <source>
        <dbReference type="Proteomes" id="UP000198949"/>
    </source>
</evidence>
<dbReference type="PANTHER" id="PTHR30193">
    <property type="entry name" value="ABC TRANSPORTER PERMEASE PROTEIN"/>
    <property type="match status" value="1"/>
</dbReference>
<feature type="transmembrane region" description="Helical" evidence="7">
    <location>
        <begin position="81"/>
        <end position="103"/>
    </location>
</feature>
<keyword evidence="10" id="KW-1185">Reference proteome</keyword>
<protein>
    <submittedName>
        <fullName evidence="9">Raffinose/stachyose/melibiose transport system permease protein</fullName>
    </submittedName>
</protein>
<name>A0A1G6QSZ1_9ACTN</name>
<feature type="transmembrane region" description="Helical" evidence="7">
    <location>
        <begin position="22"/>
        <end position="48"/>
    </location>
</feature>
<keyword evidence="5 7" id="KW-1133">Transmembrane helix</keyword>
<reference evidence="10" key="1">
    <citation type="submission" date="2016-10" db="EMBL/GenBank/DDBJ databases">
        <authorList>
            <person name="Varghese N."/>
            <person name="Submissions S."/>
        </authorList>
    </citation>
    <scope>NUCLEOTIDE SEQUENCE [LARGE SCALE GENOMIC DNA]</scope>
    <source>
        <strain evidence="10">CGMCC 4.3516</strain>
    </source>
</reference>
<dbReference type="InterPro" id="IPR051393">
    <property type="entry name" value="ABC_transporter_permease"/>
</dbReference>
<evidence type="ECO:0000256" key="4">
    <source>
        <dbReference type="ARBA" id="ARBA00022692"/>
    </source>
</evidence>
<evidence type="ECO:0000259" key="8">
    <source>
        <dbReference type="PROSITE" id="PS50928"/>
    </source>
</evidence>
<dbReference type="Proteomes" id="UP000198949">
    <property type="component" value="Unassembled WGS sequence"/>
</dbReference>
<evidence type="ECO:0000256" key="6">
    <source>
        <dbReference type="ARBA" id="ARBA00023136"/>
    </source>
</evidence>
<feature type="domain" description="ABC transmembrane type-1" evidence="8">
    <location>
        <begin position="77"/>
        <end position="288"/>
    </location>
</feature>
<dbReference type="OrthoDB" id="9804439at2"/>
<dbReference type="EMBL" id="FNAD01000001">
    <property type="protein sequence ID" value="SDC95519.1"/>
    <property type="molecule type" value="Genomic_DNA"/>
</dbReference>
<feature type="transmembrane region" description="Helical" evidence="7">
    <location>
        <begin position="162"/>
        <end position="190"/>
    </location>
</feature>
<gene>
    <name evidence="9" type="ORF">SAMN05216270_10196</name>
</gene>
<dbReference type="Gene3D" id="1.10.3720.10">
    <property type="entry name" value="MetI-like"/>
    <property type="match status" value="1"/>
</dbReference>
<organism evidence="9 10">
    <name type="scientific">Glycomyces harbinensis</name>
    <dbReference type="NCBI Taxonomy" id="58114"/>
    <lineage>
        <taxon>Bacteria</taxon>
        <taxon>Bacillati</taxon>
        <taxon>Actinomycetota</taxon>
        <taxon>Actinomycetes</taxon>
        <taxon>Glycomycetales</taxon>
        <taxon>Glycomycetaceae</taxon>
        <taxon>Glycomyces</taxon>
    </lineage>
</organism>
<evidence type="ECO:0000256" key="7">
    <source>
        <dbReference type="RuleBase" id="RU363032"/>
    </source>
</evidence>
<comment type="similarity">
    <text evidence="7">Belongs to the binding-protein-dependent transport system permease family.</text>
</comment>
<dbReference type="GO" id="GO:0055085">
    <property type="term" value="P:transmembrane transport"/>
    <property type="evidence" value="ECO:0007669"/>
    <property type="project" value="InterPro"/>
</dbReference>
<sequence>MTTTAPPAPRQRRRDPRRHYPMWFYLPAGVVYGTLFIVPTIASFYFAFTRWNMTGAEFIGLENFALFFSEPYLFQGLVNTFVYGVLTSGLKVVLGLLLAVFLTSQIIARGYLRSVVFFPTLVSVVGVGITFTVLMDPEEGLINRALAAVGIAGPGWLTDPDLALFSVALVDVWKGVGLATLIYIAGVVAIPQEYFEAARVDGATAFQNLRYITLPLLRPATATVIVLSLIGGLRSFDLIWAMTQGGPGFTSDVVASVIFKQYQAGFWGLSSAGNVVLFLLVAALMVPLYWKLNRKEVEQ</sequence>
<dbReference type="Pfam" id="PF00528">
    <property type="entry name" value="BPD_transp_1"/>
    <property type="match status" value="1"/>
</dbReference>
<dbReference type="STRING" id="58114.SAMN05216270_10196"/>
<comment type="subcellular location">
    <subcellularLocation>
        <location evidence="1 7">Cell membrane</location>
        <topology evidence="1 7">Multi-pass membrane protein</topology>
    </subcellularLocation>
</comment>
<dbReference type="RefSeq" id="WP_091027193.1">
    <property type="nucleotide sequence ID" value="NZ_FNAD01000001.1"/>
</dbReference>
<evidence type="ECO:0000256" key="1">
    <source>
        <dbReference type="ARBA" id="ARBA00004651"/>
    </source>
</evidence>
<accession>A0A1G6QSZ1</accession>
<dbReference type="GO" id="GO:0005886">
    <property type="term" value="C:plasma membrane"/>
    <property type="evidence" value="ECO:0007669"/>
    <property type="project" value="UniProtKB-SubCell"/>
</dbReference>
<keyword evidence="6 7" id="KW-0472">Membrane</keyword>
<dbReference type="SUPFAM" id="SSF161098">
    <property type="entry name" value="MetI-like"/>
    <property type="match status" value="1"/>
</dbReference>
<dbReference type="PROSITE" id="PS50928">
    <property type="entry name" value="ABC_TM1"/>
    <property type="match status" value="1"/>
</dbReference>
<keyword evidence="4 7" id="KW-0812">Transmembrane</keyword>
<keyword evidence="3" id="KW-1003">Cell membrane</keyword>
<feature type="transmembrane region" description="Helical" evidence="7">
    <location>
        <begin position="266"/>
        <end position="290"/>
    </location>
</feature>
<dbReference type="InterPro" id="IPR035906">
    <property type="entry name" value="MetI-like_sf"/>
</dbReference>
<keyword evidence="2 7" id="KW-0813">Transport</keyword>
<dbReference type="InterPro" id="IPR000515">
    <property type="entry name" value="MetI-like"/>
</dbReference>
<evidence type="ECO:0000313" key="9">
    <source>
        <dbReference type="EMBL" id="SDC95519.1"/>
    </source>
</evidence>
<dbReference type="PANTHER" id="PTHR30193:SF37">
    <property type="entry name" value="INNER MEMBRANE ABC TRANSPORTER PERMEASE PROTEIN YCJO"/>
    <property type="match status" value="1"/>
</dbReference>
<feature type="transmembrane region" description="Helical" evidence="7">
    <location>
        <begin position="211"/>
        <end position="233"/>
    </location>
</feature>
<dbReference type="AlphaFoldDB" id="A0A1G6QSZ1"/>
<dbReference type="CDD" id="cd06261">
    <property type="entry name" value="TM_PBP2"/>
    <property type="match status" value="1"/>
</dbReference>
<evidence type="ECO:0000256" key="3">
    <source>
        <dbReference type="ARBA" id="ARBA00022475"/>
    </source>
</evidence>
<proteinExistence type="inferred from homology"/>